<proteinExistence type="predicted"/>
<dbReference type="GeneID" id="80925803"/>
<sequence length="88" mass="9761">MDESSRLPYKLIKGNLQKTTIPAKRLASRWAFLMHPLLIGSLKPSVCILLSRVDMLVGAGSGMRLRGARAFLLRRLLHEKGDSCPCAQ</sequence>
<organism evidence="1 2">
    <name type="scientific">Saccharomyces kudriavzevii (strain ATCC MYA-4449 / AS 2.2408 / CBS 8840 / NBRC 1802 / NCYC 2889)</name>
    <name type="common">Yeast</name>
    <dbReference type="NCBI Taxonomy" id="226230"/>
    <lineage>
        <taxon>Eukaryota</taxon>
        <taxon>Fungi</taxon>
        <taxon>Dikarya</taxon>
        <taxon>Ascomycota</taxon>
        <taxon>Saccharomycotina</taxon>
        <taxon>Saccharomycetes</taxon>
        <taxon>Saccharomycetales</taxon>
        <taxon>Saccharomycetaceae</taxon>
        <taxon>Saccharomyces</taxon>
    </lineage>
</organism>
<dbReference type="AlphaFoldDB" id="A0AA35NI28"/>
<gene>
    <name evidence="1" type="primary">SKDI12G2690</name>
    <name evidence="1" type="ORF">SKDI_12G2690</name>
</gene>
<protein>
    <submittedName>
        <fullName evidence="1">Uncharacterized protein</fullName>
    </submittedName>
</protein>
<dbReference type="Proteomes" id="UP001162087">
    <property type="component" value="Chromosome 12"/>
</dbReference>
<keyword evidence="2" id="KW-1185">Reference proteome</keyword>
<evidence type="ECO:0000313" key="1">
    <source>
        <dbReference type="EMBL" id="CAI4046492.1"/>
    </source>
</evidence>
<dbReference type="RefSeq" id="XP_056083833.1">
    <property type="nucleotide sequence ID" value="XM_056229856.1"/>
</dbReference>
<accession>A0AA35NI28</accession>
<dbReference type="EMBL" id="OX365907">
    <property type="protein sequence ID" value="CAI4046492.1"/>
    <property type="molecule type" value="Genomic_DNA"/>
</dbReference>
<evidence type="ECO:0000313" key="2">
    <source>
        <dbReference type="Proteomes" id="UP001162087"/>
    </source>
</evidence>
<reference evidence="1" key="1">
    <citation type="submission" date="2022-10" db="EMBL/GenBank/DDBJ databases">
        <authorList>
            <person name="Byrne P K."/>
        </authorList>
    </citation>
    <scope>NUCLEOTIDE SEQUENCE</scope>
    <source>
        <strain evidence="1">IFO1802</strain>
    </source>
</reference>
<name>A0AA35NI28_SACK1</name>